<keyword evidence="2" id="KW-1185">Reference proteome</keyword>
<sequence length="61" mass="6797">MHEPKRMQMGRVVVTLQYDRVISVDECGENLAHLENGVLVDSDGEEVDMNALKKYAYGGGK</sequence>
<dbReference type="STRING" id="1732.SAMN02910417_01077"/>
<accession>A0A1G6B283</accession>
<organism evidence="1 2">
    <name type="scientific">Eubacterium oxidoreducens</name>
    <dbReference type="NCBI Taxonomy" id="1732"/>
    <lineage>
        <taxon>Bacteria</taxon>
        <taxon>Bacillati</taxon>
        <taxon>Bacillota</taxon>
        <taxon>Clostridia</taxon>
        <taxon>Eubacteriales</taxon>
        <taxon>Eubacteriaceae</taxon>
        <taxon>Eubacterium</taxon>
    </lineage>
</organism>
<dbReference type="RefSeq" id="WP_090173022.1">
    <property type="nucleotide sequence ID" value="NZ_FMXR01000008.1"/>
</dbReference>
<evidence type="ECO:0000313" key="2">
    <source>
        <dbReference type="Proteomes" id="UP000199228"/>
    </source>
</evidence>
<dbReference type="EMBL" id="FMXR01000008">
    <property type="protein sequence ID" value="SDB14768.1"/>
    <property type="molecule type" value="Genomic_DNA"/>
</dbReference>
<proteinExistence type="predicted"/>
<name>A0A1G6B283_EUBOX</name>
<dbReference type="AlphaFoldDB" id="A0A1G6B283"/>
<evidence type="ECO:0000313" key="1">
    <source>
        <dbReference type="EMBL" id="SDB14768.1"/>
    </source>
</evidence>
<reference evidence="1 2" key="1">
    <citation type="submission" date="2016-10" db="EMBL/GenBank/DDBJ databases">
        <authorList>
            <person name="de Groot N.N."/>
        </authorList>
    </citation>
    <scope>NUCLEOTIDE SEQUENCE [LARGE SCALE GENOMIC DNA]</scope>
    <source>
        <strain evidence="1 2">DSM 3217</strain>
    </source>
</reference>
<gene>
    <name evidence="1" type="ORF">SAMN02910417_01077</name>
</gene>
<dbReference type="Proteomes" id="UP000199228">
    <property type="component" value="Unassembled WGS sequence"/>
</dbReference>
<protein>
    <submittedName>
        <fullName evidence="1">Uncharacterized protein</fullName>
    </submittedName>
</protein>